<dbReference type="Proteomes" id="UP000292886">
    <property type="component" value="Chromosome"/>
</dbReference>
<dbReference type="PIRSF" id="PIRSF030140">
    <property type="entry name" value="UCP030140"/>
    <property type="match status" value="1"/>
</dbReference>
<accession>A0A4V1AIF1</accession>
<dbReference type="InterPro" id="IPR016947">
    <property type="entry name" value="UCP030140"/>
</dbReference>
<dbReference type="SUPFAM" id="SSF101386">
    <property type="entry name" value="all-alpha NTP pyrophosphatases"/>
    <property type="match status" value="1"/>
</dbReference>
<proteinExistence type="predicted"/>
<evidence type="ECO:0000313" key="2">
    <source>
        <dbReference type="Proteomes" id="UP000292886"/>
    </source>
</evidence>
<organism evidence="1 2">
    <name type="scientific">Periweissella cryptocerci</name>
    <dbReference type="NCBI Taxonomy" id="2506420"/>
    <lineage>
        <taxon>Bacteria</taxon>
        <taxon>Bacillati</taxon>
        <taxon>Bacillota</taxon>
        <taxon>Bacilli</taxon>
        <taxon>Lactobacillales</taxon>
        <taxon>Lactobacillaceae</taxon>
        <taxon>Periweissella</taxon>
    </lineage>
</organism>
<name>A0A4V1AIF1_9LACO</name>
<dbReference type="Gene3D" id="1.10.4010.10">
    <property type="entry name" value="Type II deoxyuridine triphosphatase"/>
    <property type="match status" value="1"/>
</dbReference>
<dbReference type="KEGG" id="wei:EQG49_01810"/>
<gene>
    <name evidence="1" type="ORF">EQG49_01810</name>
</gene>
<dbReference type="InterPro" id="IPR014871">
    <property type="entry name" value="dUTPase/dCTP_pyrophosphatase"/>
</dbReference>
<protein>
    <submittedName>
        <fullName evidence="1">2-deoxyuridine 5-triphosphate nucleotidohydrolase</fullName>
    </submittedName>
</protein>
<dbReference type="RefSeq" id="WP_133362365.1">
    <property type="nucleotide sequence ID" value="NZ_CP037940.1"/>
</dbReference>
<dbReference type="AlphaFoldDB" id="A0A4V1AIF1"/>
<dbReference type="CDD" id="cd11527">
    <property type="entry name" value="NTP-PPase_dUTPase"/>
    <property type="match status" value="1"/>
</dbReference>
<reference evidence="2" key="1">
    <citation type="submission" date="2019-03" db="EMBL/GenBank/DDBJ databases">
        <title>Weissella sp. 26KH-42 Genome sequencing.</title>
        <authorList>
            <person name="Heo J."/>
            <person name="Kim S.-J."/>
            <person name="Kim J.-S."/>
            <person name="Hong S.-B."/>
            <person name="Kwon S.-W."/>
        </authorList>
    </citation>
    <scope>NUCLEOTIDE SEQUENCE [LARGE SCALE GENOMIC DNA]</scope>
    <source>
        <strain evidence="2">26KH-42</strain>
    </source>
</reference>
<keyword evidence="2" id="KW-1185">Reference proteome</keyword>
<sequence>MLDLTELLRLSRKLNQDIAYVKQIHQKPADLRNTVYVALDVELAEIANTAEWFKTWKTHKGKAQADMTLAETLLEEYVDAMDMFLWLALTEQWTHLVVLEEDELQKIARMPKRDLNAHYIGIKTMLWSAYHRKNQQDYAHAWHSFIKLGLVELGFTEDEIQTAFVKKNEKNEARLAADY</sequence>
<dbReference type="GO" id="GO:0016787">
    <property type="term" value="F:hydrolase activity"/>
    <property type="evidence" value="ECO:0007669"/>
    <property type="project" value="UniProtKB-KW"/>
</dbReference>
<dbReference type="EMBL" id="CP037940">
    <property type="protein sequence ID" value="QBO35285.1"/>
    <property type="molecule type" value="Genomic_DNA"/>
</dbReference>
<evidence type="ECO:0000313" key="1">
    <source>
        <dbReference type="EMBL" id="QBO35285.1"/>
    </source>
</evidence>
<dbReference type="Pfam" id="PF08761">
    <property type="entry name" value="dUTPase_2"/>
    <property type="match status" value="1"/>
</dbReference>
<keyword evidence="1" id="KW-0378">Hydrolase</keyword>
<dbReference type="OrthoDB" id="5506143at2"/>